<dbReference type="PANTHER" id="PTHR40065:SF3">
    <property type="entry name" value="RNA-BINDING PROTEIN YHBY"/>
    <property type="match status" value="1"/>
</dbReference>
<dbReference type="STRING" id="1434232.MAIT1_00886"/>
<dbReference type="PROSITE" id="PS51295">
    <property type="entry name" value="CRM"/>
    <property type="match status" value="1"/>
</dbReference>
<evidence type="ECO:0000256" key="1">
    <source>
        <dbReference type="ARBA" id="ARBA00022884"/>
    </source>
</evidence>
<dbReference type="OrthoDB" id="9797519at2"/>
<dbReference type="EMBL" id="LVJN01000021">
    <property type="protein sequence ID" value="OSM00380.1"/>
    <property type="molecule type" value="Genomic_DNA"/>
</dbReference>
<dbReference type="GO" id="GO:0003723">
    <property type="term" value="F:RNA binding"/>
    <property type="evidence" value="ECO:0007669"/>
    <property type="project" value="UniProtKB-UniRule"/>
</dbReference>
<gene>
    <name evidence="4" type="ORF">MAIT1_00886</name>
</gene>
<evidence type="ECO:0000313" key="5">
    <source>
        <dbReference type="Proteomes" id="UP000194003"/>
    </source>
</evidence>
<keyword evidence="5" id="KW-1185">Reference proteome</keyword>
<evidence type="ECO:0000313" key="4">
    <source>
        <dbReference type="EMBL" id="OSM00380.1"/>
    </source>
</evidence>
<sequence length="104" mass="11730">MTQRKPLSPTQRKHLKGLAHALKPMVMVGKEGVTESVVTAADEVLATQELIKVRFQEFKEQRNELSEELAERANAHLVGIIGHMATLYRPHANPDKRKIRLPKA</sequence>
<dbReference type="RefSeq" id="WP_085447009.1">
    <property type="nucleotide sequence ID" value="NZ_LVJN01000021.1"/>
</dbReference>
<proteinExistence type="predicted"/>
<dbReference type="InterPro" id="IPR017924">
    <property type="entry name" value="RNA-binding_YhbY"/>
</dbReference>
<evidence type="ECO:0000259" key="3">
    <source>
        <dbReference type="PROSITE" id="PS51295"/>
    </source>
</evidence>
<dbReference type="InterPro" id="IPR001890">
    <property type="entry name" value="RNA-binding_CRM"/>
</dbReference>
<dbReference type="InterPro" id="IPR035920">
    <property type="entry name" value="YhbY-like_sf"/>
</dbReference>
<evidence type="ECO:0000256" key="2">
    <source>
        <dbReference type="PROSITE-ProRule" id="PRU00626"/>
    </source>
</evidence>
<dbReference type="NCBIfam" id="TIGR00253">
    <property type="entry name" value="RNA_bind_YhbY"/>
    <property type="match status" value="1"/>
</dbReference>
<comment type="caution">
    <text evidence="4">The sequence shown here is derived from an EMBL/GenBank/DDBJ whole genome shotgun (WGS) entry which is preliminary data.</text>
</comment>
<protein>
    <submittedName>
        <fullName evidence="4">Putative RNA-binding protein</fullName>
    </submittedName>
</protein>
<organism evidence="4 5">
    <name type="scientific">Magnetofaba australis IT-1</name>
    <dbReference type="NCBI Taxonomy" id="1434232"/>
    <lineage>
        <taxon>Bacteria</taxon>
        <taxon>Pseudomonadati</taxon>
        <taxon>Pseudomonadota</taxon>
        <taxon>Magnetococcia</taxon>
        <taxon>Magnetococcales</taxon>
        <taxon>Magnetococcaceae</taxon>
        <taxon>Magnetofaba</taxon>
    </lineage>
</organism>
<keyword evidence="1 2" id="KW-0694">RNA-binding</keyword>
<dbReference type="SMART" id="SM01103">
    <property type="entry name" value="CRS1_YhbY"/>
    <property type="match status" value="1"/>
</dbReference>
<feature type="domain" description="CRM" evidence="3">
    <location>
        <begin position="5"/>
        <end position="100"/>
    </location>
</feature>
<dbReference type="Proteomes" id="UP000194003">
    <property type="component" value="Unassembled WGS sequence"/>
</dbReference>
<dbReference type="Pfam" id="PF01985">
    <property type="entry name" value="CRS1_YhbY"/>
    <property type="match status" value="1"/>
</dbReference>
<dbReference type="AlphaFoldDB" id="A0A1Y2JZM8"/>
<reference evidence="4 5" key="1">
    <citation type="journal article" date="2016" name="BMC Genomics">
        <title>Combined genomic and structural analyses of a cultured magnetotactic bacterium reveals its niche adaptation to a dynamic environment.</title>
        <authorList>
            <person name="Araujo A.C."/>
            <person name="Morillo V."/>
            <person name="Cypriano J."/>
            <person name="Teixeira L.C."/>
            <person name="Leao P."/>
            <person name="Lyra S."/>
            <person name="Almeida L.G."/>
            <person name="Bazylinski D.A."/>
            <person name="Vasconcellos A.T."/>
            <person name="Abreu F."/>
            <person name="Lins U."/>
        </authorList>
    </citation>
    <scope>NUCLEOTIDE SEQUENCE [LARGE SCALE GENOMIC DNA]</scope>
    <source>
        <strain evidence="4 5">IT-1</strain>
    </source>
</reference>
<dbReference type="SUPFAM" id="SSF75471">
    <property type="entry name" value="YhbY-like"/>
    <property type="match status" value="1"/>
</dbReference>
<dbReference type="PANTHER" id="PTHR40065">
    <property type="entry name" value="RNA-BINDING PROTEIN YHBY"/>
    <property type="match status" value="1"/>
</dbReference>
<dbReference type="Gene3D" id="3.30.110.60">
    <property type="entry name" value="YhbY-like"/>
    <property type="match status" value="1"/>
</dbReference>
<accession>A0A1Y2JZM8</accession>
<dbReference type="InterPro" id="IPR051925">
    <property type="entry name" value="RNA-binding_domain"/>
</dbReference>
<name>A0A1Y2JZM8_9PROT</name>